<dbReference type="CDD" id="cd06225">
    <property type="entry name" value="HAMP"/>
    <property type="match status" value="1"/>
</dbReference>
<keyword evidence="5 10" id="KW-0472">Membrane</keyword>
<gene>
    <name evidence="13" type="ORF">SAMN02745725_02168</name>
</gene>
<comment type="subcellular location">
    <subcellularLocation>
        <location evidence="1">Cell membrane</location>
        <topology evidence="1">Multi-pass membrane protein</topology>
    </subcellularLocation>
</comment>
<feature type="transmembrane region" description="Helical" evidence="10">
    <location>
        <begin position="12"/>
        <end position="31"/>
    </location>
</feature>
<comment type="similarity">
    <text evidence="7">Belongs to the methyl-accepting chemotaxis (MCP) protein family.</text>
</comment>
<dbReference type="OrthoDB" id="5449717at2"/>
<keyword evidence="6 8" id="KW-0807">Transducer</keyword>
<sequence>MKKVSVKSVKVVLIGMVIFTLGTLELINLFFGGQNLSNGLEYQTMQGLKAASLTYKQVLNITEHNANVDNSTLEKELHDSTGYEYTFFLGNKVERTTIEGGEGGVIEGEIADAVLSEYQTYTDANTEINGVDYMVVYQPLIYNDVCYGMAFVGMPRTTLLSYINSMMLKTLITGLVAMAIVISIAIYAAVKLSNAIKANVEAINQLSTGDLSVRINEKIVRRRDELGQTARAIISLADKLGDVIGSAKNSSSELDTSAEYLSTTAEAISMTAENVTSAVDNVAYGASNQADSLQDAVASVEEINDAIQNITDNTNHMNKIAGYMQDNSQTSSAALQELQASTEETINAIEDIVTKIDKTNKAVESVVEAVAIIDSIAAQTNLLSLNASIEAARAGDAGRGFAVVANEIRDLAEQSATAAKNIEEIMGVLSADSQATMTNAGQVQVSVEKQGEVLNRTIDVVNAMIGNIDESLVVTKKIVESVDQSDKATKVFADTINSLSAISQENAASTEETRASMLELAETVSKLSEKANNLNDISKILEREMSYFNEKQSA</sequence>
<dbReference type="Pfam" id="PF17202">
    <property type="entry name" value="sCache_3_3"/>
    <property type="match status" value="1"/>
</dbReference>
<dbReference type="InterPro" id="IPR004090">
    <property type="entry name" value="Chemotax_Me-accpt_rcpt"/>
</dbReference>
<dbReference type="InterPro" id="IPR004089">
    <property type="entry name" value="MCPsignal_dom"/>
</dbReference>
<name>A0A1M6I0P5_PSEXY</name>
<keyword evidence="9" id="KW-0175">Coiled coil</keyword>
<reference evidence="13 14" key="1">
    <citation type="submission" date="2016-11" db="EMBL/GenBank/DDBJ databases">
        <authorList>
            <person name="Jaros S."/>
            <person name="Januszkiewicz K."/>
            <person name="Wedrychowicz H."/>
        </authorList>
    </citation>
    <scope>NUCLEOTIDE SEQUENCE [LARGE SCALE GENOMIC DNA]</scope>
    <source>
        <strain evidence="13 14">DSM 14809</strain>
    </source>
</reference>
<dbReference type="SMART" id="SM00283">
    <property type="entry name" value="MA"/>
    <property type="match status" value="1"/>
</dbReference>
<feature type="transmembrane region" description="Helical" evidence="10">
    <location>
        <begin position="171"/>
        <end position="190"/>
    </location>
</feature>
<feature type="domain" description="HAMP" evidence="12">
    <location>
        <begin position="200"/>
        <end position="245"/>
    </location>
</feature>
<dbReference type="InterPro" id="IPR033463">
    <property type="entry name" value="sCache_3"/>
</dbReference>
<dbReference type="PANTHER" id="PTHR32089">
    <property type="entry name" value="METHYL-ACCEPTING CHEMOTAXIS PROTEIN MCPB"/>
    <property type="match status" value="1"/>
</dbReference>
<keyword evidence="3 10" id="KW-0812">Transmembrane</keyword>
<feature type="coiled-coil region" evidence="9">
    <location>
        <begin position="517"/>
        <end position="544"/>
    </location>
</feature>
<dbReference type="Proteomes" id="UP000184185">
    <property type="component" value="Unassembled WGS sequence"/>
</dbReference>
<accession>A0A1M6I0P5</accession>
<keyword evidence="14" id="KW-1185">Reference proteome</keyword>
<dbReference type="SUPFAM" id="SSF58104">
    <property type="entry name" value="Methyl-accepting chemotaxis protein (MCP) signaling domain"/>
    <property type="match status" value="1"/>
</dbReference>
<evidence type="ECO:0000256" key="3">
    <source>
        <dbReference type="ARBA" id="ARBA00022692"/>
    </source>
</evidence>
<dbReference type="GO" id="GO:0005886">
    <property type="term" value="C:plasma membrane"/>
    <property type="evidence" value="ECO:0007669"/>
    <property type="project" value="UniProtKB-SubCell"/>
</dbReference>
<keyword evidence="2" id="KW-1003">Cell membrane</keyword>
<evidence type="ECO:0000256" key="5">
    <source>
        <dbReference type="ARBA" id="ARBA00023136"/>
    </source>
</evidence>
<feature type="domain" description="Methyl-accepting transducer" evidence="11">
    <location>
        <begin position="264"/>
        <end position="521"/>
    </location>
</feature>
<dbReference type="GO" id="GO:0004888">
    <property type="term" value="F:transmembrane signaling receptor activity"/>
    <property type="evidence" value="ECO:0007669"/>
    <property type="project" value="InterPro"/>
</dbReference>
<dbReference type="Gene3D" id="6.10.340.10">
    <property type="match status" value="1"/>
</dbReference>
<evidence type="ECO:0000256" key="7">
    <source>
        <dbReference type="ARBA" id="ARBA00029447"/>
    </source>
</evidence>
<organism evidence="13 14">
    <name type="scientific">Pseudobutyrivibrio xylanivorans DSM 14809</name>
    <dbReference type="NCBI Taxonomy" id="1123012"/>
    <lineage>
        <taxon>Bacteria</taxon>
        <taxon>Bacillati</taxon>
        <taxon>Bacillota</taxon>
        <taxon>Clostridia</taxon>
        <taxon>Lachnospirales</taxon>
        <taxon>Lachnospiraceae</taxon>
        <taxon>Pseudobutyrivibrio</taxon>
    </lineage>
</organism>
<evidence type="ECO:0000256" key="9">
    <source>
        <dbReference type="SAM" id="Coils"/>
    </source>
</evidence>
<dbReference type="GO" id="GO:0006935">
    <property type="term" value="P:chemotaxis"/>
    <property type="evidence" value="ECO:0007669"/>
    <property type="project" value="InterPro"/>
</dbReference>
<keyword evidence="4 10" id="KW-1133">Transmembrane helix</keyword>
<protein>
    <submittedName>
        <fullName evidence="13">Methyl-accepting chemotaxis protein</fullName>
    </submittedName>
</protein>
<evidence type="ECO:0000259" key="12">
    <source>
        <dbReference type="PROSITE" id="PS50885"/>
    </source>
</evidence>
<evidence type="ECO:0000313" key="13">
    <source>
        <dbReference type="EMBL" id="SHJ28033.1"/>
    </source>
</evidence>
<evidence type="ECO:0000256" key="8">
    <source>
        <dbReference type="PROSITE-ProRule" id="PRU00284"/>
    </source>
</evidence>
<dbReference type="Pfam" id="PF00015">
    <property type="entry name" value="MCPsignal"/>
    <property type="match status" value="1"/>
</dbReference>
<dbReference type="AlphaFoldDB" id="A0A1M6I0P5"/>
<proteinExistence type="inferred from homology"/>
<evidence type="ECO:0000313" key="14">
    <source>
        <dbReference type="Proteomes" id="UP000184185"/>
    </source>
</evidence>
<evidence type="ECO:0000256" key="1">
    <source>
        <dbReference type="ARBA" id="ARBA00004651"/>
    </source>
</evidence>
<dbReference type="PRINTS" id="PR00260">
    <property type="entry name" value="CHEMTRNSDUCR"/>
</dbReference>
<dbReference type="PROSITE" id="PS50111">
    <property type="entry name" value="CHEMOTAXIS_TRANSDUC_2"/>
    <property type="match status" value="1"/>
</dbReference>
<evidence type="ECO:0000259" key="11">
    <source>
        <dbReference type="PROSITE" id="PS50111"/>
    </source>
</evidence>
<dbReference type="Gene3D" id="1.10.287.950">
    <property type="entry name" value="Methyl-accepting chemotaxis protein"/>
    <property type="match status" value="1"/>
</dbReference>
<evidence type="ECO:0000256" key="6">
    <source>
        <dbReference type="ARBA" id="ARBA00023224"/>
    </source>
</evidence>
<dbReference type="InterPro" id="IPR003660">
    <property type="entry name" value="HAMP_dom"/>
</dbReference>
<evidence type="ECO:0000256" key="2">
    <source>
        <dbReference type="ARBA" id="ARBA00022475"/>
    </source>
</evidence>
<dbReference type="EMBL" id="FQYQ01000015">
    <property type="protein sequence ID" value="SHJ28033.1"/>
    <property type="molecule type" value="Genomic_DNA"/>
</dbReference>
<dbReference type="RefSeq" id="WP_072917753.1">
    <property type="nucleotide sequence ID" value="NZ_FQYQ01000015.1"/>
</dbReference>
<dbReference type="GO" id="GO:0007165">
    <property type="term" value="P:signal transduction"/>
    <property type="evidence" value="ECO:0007669"/>
    <property type="project" value="UniProtKB-KW"/>
</dbReference>
<evidence type="ECO:0000256" key="10">
    <source>
        <dbReference type="SAM" id="Phobius"/>
    </source>
</evidence>
<feature type="transmembrane region" description="Helical" evidence="10">
    <location>
        <begin position="140"/>
        <end position="159"/>
    </location>
</feature>
<dbReference type="PANTHER" id="PTHR32089:SF112">
    <property type="entry name" value="LYSOZYME-LIKE PROTEIN-RELATED"/>
    <property type="match status" value="1"/>
</dbReference>
<evidence type="ECO:0000256" key="4">
    <source>
        <dbReference type="ARBA" id="ARBA00022989"/>
    </source>
</evidence>
<dbReference type="PROSITE" id="PS50885">
    <property type="entry name" value="HAMP"/>
    <property type="match status" value="1"/>
</dbReference>